<reference evidence="2" key="2">
    <citation type="submission" date="2020-09" db="EMBL/GenBank/DDBJ databases">
        <authorList>
            <person name="Sun Q."/>
            <person name="Ohkuma M."/>
        </authorList>
    </citation>
    <scope>NUCLEOTIDE SEQUENCE</scope>
    <source>
        <strain evidence="2">JCM 3346</strain>
    </source>
</reference>
<evidence type="ECO:0000313" key="2">
    <source>
        <dbReference type="EMBL" id="GGR38618.1"/>
    </source>
</evidence>
<organism evidence="2 3">
    <name type="scientific">Agromyces mediolanus</name>
    <name type="common">Corynebacterium mediolanum</name>
    <dbReference type="NCBI Taxonomy" id="41986"/>
    <lineage>
        <taxon>Bacteria</taxon>
        <taxon>Bacillati</taxon>
        <taxon>Actinomycetota</taxon>
        <taxon>Actinomycetes</taxon>
        <taxon>Micrococcales</taxon>
        <taxon>Microbacteriaceae</taxon>
        <taxon>Agromyces</taxon>
    </lineage>
</organism>
<accession>A0A918KX44</accession>
<evidence type="ECO:0000313" key="3">
    <source>
        <dbReference type="Proteomes" id="UP000610303"/>
    </source>
</evidence>
<reference evidence="2" key="1">
    <citation type="journal article" date="2014" name="Int. J. Syst. Evol. Microbiol.">
        <title>Complete genome sequence of Corynebacterium casei LMG S-19264T (=DSM 44701T), isolated from a smear-ripened cheese.</title>
        <authorList>
            <consortium name="US DOE Joint Genome Institute (JGI-PGF)"/>
            <person name="Walter F."/>
            <person name="Albersmeier A."/>
            <person name="Kalinowski J."/>
            <person name="Ruckert C."/>
        </authorList>
    </citation>
    <scope>NUCLEOTIDE SEQUENCE</scope>
    <source>
        <strain evidence="2">JCM 3346</strain>
    </source>
</reference>
<feature type="region of interest" description="Disordered" evidence="1">
    <location>
        <begin position="27"/>
        <end position="62"/>
    </location>
</feature>
<gene>
    <name evidence="2" type="ORF">GCM10010196_35590</name>
</gene>
<dbReference type="AlphaFoldDB" id="A0A918KX44"/>
<comment type="caution">
    <text evidence="2">The sequence shown here is derived from an EMBL/GenBank/DDBJ whole genome shotgun (WGS) entry which is preliminary data.</text>
</comment>
<proteinExistence type="predicted"/>
<protein>
    <submittedName>
        <fullName evidence="2">Uncharacterized protein</fullName>
    </submittedName>
</protein>
<dbReference type="RefSeq" id="WP_189086769.1">
    <property type="nucleotide sequence ID" value="NZ_BMRJ01000009.1"/>
</dbReference>
<sequence>MELIFWLGGFLALLAGGTAWVTIRSRRSRSRAGDTDATITGERSHSDALAAAHTAGQALGPQ</sequence>
<dbReference type="Proteomes" id="UP000610303">
    <property type="component" value="Unassembled WGS sequence"/>
</dbReference>
<keyword evidence="3" id="KW-1185">Reference proteome</keyword>
<name>A0A918KX44_AGRME</name>
<feature type="compositionally biased region" description="Low complexity" evidence="1">
    <location>
        <begin position="48"/>
        <end position="62"/>
    </location>
</feature>
<evidence type="ECO:0000256" key="1">
    <source>
        <dbReference type="SAM" id="MobiDB-lite"/>
    </source>
</evidence>
<dbReference type="EMBL" id="BMRJ01000009">
    <property type="protein sequence ID" value="GGR38618.1"/>
    <property type="molecule type" value="Genomic_DNA"/>
</dbReference>